<keyword evidence="1" id="KW-1003">Cell membrane</keyword>
<sequence>MRWGITALLLATAACGWQPGGTVAQSPDTCAADAGPTAQTVADAVAAAPPVGSPWTETGRDHTGDCRLYWVQFAPAGATAASPELLLFFDRNTALGSPTDIPRPYTSVVSSGEHVVTVQYQWIVGAEPNCCPTGIGTVRYQIGADGALEALDPIPQP</sequence>
<evidence type="ECO:0000256" key="1">
    <source>
        <dbReference type="ARBA" id="ARBA00022475"/>
    </source>
</evidence>
<keyword evidence="5" id="KW-0449">Lipoprotein</keyword>
<dbReference type="EMBL" id="NCXO01000003">
    <property type="protein sequence ID" value="OSC35598.1"/>
    <property type="molecule type" value="Genomic_DNA"/>
</dbReference>
<keyword evidence="2" id="KW-0732">Signal</keyword>
<reference evidence="6 7" key="1">
    <citation type="submission" date="2017-04" db="EMBL/GenBank/DDBJ databases">
        <title>The new phylogeny of genus Mycobacterium.</title>
        <authorList>
            <person name="Tortoli E."/>
            <person name="Trovato A."/>
            <person name="Cirillo D.M."/>
        </authorList>
    </citation>
    <scope>NUCLEOTIDE SEQUENCE [LARGE SCALE GENOMIC DNA]</scope>
    <source>
        <strain evidence="6 7">KCTC 19819</strain>
    </source>
</reference>
<keyword evidence="3" id="KW-0472">Membrane</keyword>
<accession>A0A7I7S8G3</accession>
<dbReference type="AlphaFoldDB" id="A0A7I7S8G3"/>
<dbReference type="InterPro" id="IPR025971">
    <property type="entry name" value="LppP/LprE"/>
</dbReference>
<evidence type="ECO:0000256" key="2">
    <source>
        <dbReference type="ARBA" id="ARBA00022729"/>
    </source>
</evidence>
<dbReference type="Proteomes" id="UP000193577">
    <property type="component" value="Unassembled WGS sequence"/>
</dbReference>
<evidence type="ECO:0000256" key="5">
    <source>
        <dbReference type="ARBA" id="ARBA00023288"/>
    </source>
</evidence>
<name>A0A7I7S8G3_9MYCO</name>
<proteinExistence type="predicted"/>
<gene>
    <name evidence="6" type="ORF">B8W67_02435</name>
</gene>
<protein>
    <submittedName>
        <fullName evidence="6">Uncharacterized protein</fullName>
    </submittedName>
</protein>
<dbReference type="OrthoDB" id="4427395at2"/>
<evidence type="ECO:0000256" key="4">
    <source>
        <dbReference type="ARBA" id="ARBA00023139"/>
    </source>
</evidence>
<evidence type="ECO:0000313" key="6">
    <source>
        <dbReference type="EMBL" id="OSC35598.1"/>
    </source>
</evidence>
<dbReference type="Pfam" id="PF14041">
    <property type="entry name" value="Lipoprotein_21"/>
    <property type="match status" value="1"/>
</dbReference>
<dbReference type="PROSITE" id="PS51257">
    <property type="entry name" value="PROKAR_LIPOPROTEIN"/>
    <property type="match status" value="1"/>
</dbReference>
<evidence type="ECO:0000313" key="7">
    <source>
        <dbReference type="Proteomes" id="UP000193577"/>
    </source>
</evidence>
<keyword evidence="4" id="KW-0564">Palmitate</keyword>
<keyword evidence="7" id="KW-1185">Reference proteome</keyword>
<organism evidence="6 7">
    <name type="scientific">Mycolicibacillus koreensis</name>
    <dbReference type="NCBI Taxonomy" id="1069220"/>
    <lineage>
        <taxon>Bacteria</taxon>
        <taxon>Bacillati</taxon>
        <taxon>Actinomycetota</taxon>
        <taxon>Actinomycetes</taxon>
        <taxon>Mycobacteriales</taxon>
        <taxon>Mycobacteriaceae</taxon>
        <taxon>Mycolicibacillus</taxon>
    </lineage>
</organism>
<evidence type="ECO:0000256" key="3">
    <source>
        <dbReference type="ARBA" id="ARBA00023136"/>
    </source>
</evidence>
<comment type="caution">
    <text evidence="6">The sequence shown here is derived from an EMBL/GenBank/DDBJ whole genome shotgun (WGS) entry which is preliminary data.</text>
</comment>